<dbReference type="Pfam" id="PF01494">
    <property type="entry name" value="FAD_binding_3"/>
    <property type="match status" value="2"/>
</dbReference>
<evidence type="ECO:0000256" key="4">
    <source>
        <dbReference type="ARBA" id="ARBA00023002"/>
    </source>
</evidence>
<dbReference type="GO" id="GO:0016709">
    <property type="term" value="F:oxidoreductase activity, acting on paired donors, with incorporation or reduction of molecular oxygen, NAD(P)H as one donor, and incorporation of one atom of oxygen"/>
    <property type="evidence" value="ECO:0007669"/>
    <property type="project" value="UniProtKB-ARBA"/>
</dbReference>
<evidence type="ECO:0000256" key="3">
    <source>
        <dbReference type="ARBA" id="ARBA00022827"/>
    </source>
</evidence>
<proteinExistence type="predicted"/>
<dbReference type="PANTHER" id="PTHR43004:SF19">
    <property type="entry name" value="BINDING MONOOXYGENASE, PUTATIVE (JCVI)-RELATED"/>
    <property type="match status" value="1"/>
</dbReference>
<gene>
    <name evidence="6" type="ORF">B0T17DRAFT_613111</name>
</gene>
<dbReference type="PRINTS" id="PR00420">
    <property type="entry name" value="RNGMNOXGNASE"/>
</dbReference>
<dbReference type="GO" id="GO:0071949">
    <property type="term" value="F:FAD binding"/>
    <property type="evidence" value="ECO:0007669"/>
    <property type="project" value="InterPro"/>
</dbReference>
<dbReference type="Gene3D" id="3.40.30.120">
    <property type="match status" value="1"/>
</dbReference>
<name>A0AA39XMH7_9PEZI</name>
<evidence type="ECO:0000313" key="7">
    <source>
        <dbReference type="Proteomes" id="UP001174934"/>
    </source>
</evidence>
<dbReference type="Gene3D" id="3.50.50.60">
    <property type="entry name" value="FAD/NAD(P)-binding domain"/>
    <property type="match status" value="1"/>
</dbReference>
<keyword evidence="4" id="KW-0560">Oxidoreductase</keyword>
<keyword evidence="2" id="KW-0285">Flavoprotein</keyword>
<keyword evidence="7" id="KW-1185">Reference proteome</keyword>
<comment type="cofactor">
    <cofactor evidence="1">
        <name>FAD</name>
        <dbReference type="ChEBI" id="CHEBI:57692"/>
    </cofactor>
</comment>
<keyword evidence="3" id="KW-0274">FAD</keyword>
<dbReference type="InterPro" id="IPR036188">
    <property type="entry name" value="FAD/NAD-bd_sf"/>
</dbReference>
<sequence>MKNCDVLIVGAGPVGTTLALELALHHVSFRIIDKIRARSDESRAVFMQPRVLELLNHHGDAHVLESRGSPYREQVFFINKKEAGKLTYADFGPVDTTFPLPLILSQAETERFLDECLAKYGAAIERPFMAKTIAQDDDGVTTILEAPDGRKETIRSKYVVGCDGAHSVVREAANIEFEGTTYPQDFILCDTHEFLNKFELGDSGTLYDPTWLARFRLHHRGASRYRNGRLFVAGDAAHIHSPAGGQGMNTGIQDSVNLGWKLAWALRGTAAAASVDKEALLDSYHAERHPVAQKVLKGTYRLFSFASSGNWLVRQIRNFIVPFALPKLTASESRRRRIFELMSQIAIGYRGSPIVGRASGRLRETVQSGDRLPDGKLERKQCGRITAAGETRRIAVQRLCSGTTYHLLLFSGTNDGNPATAETLEDARDELLHVLKNEIQVHIVVAGGHDGVGSVSSSYYADLEDRVHAQYGFANPGYVLVRPDLYIVHIGLLEDFGELLDFLR</sequence>
<protein>
    <recommendedName>
        <fullName evidence="5">FAD-binding domain-containing protein</fullName>
    </recommendedName>
</protein>
<dbReference type="EMBL" id="JAULSR010000001">
    <property type="protein sequence ID" value="KAK0636370.1"/>
    <property type="molecule type" value="Genomic_DNA"/>
</dbReference>
<dbReference type="PANTHER" id="PTHR43004">
    <property type="entry name" value="TRK SYSTEM POTASSIUM UPTAKE PROTEIN"/>
    <property type="match status" value="1"/>
</dbReference>
<evidence type="ECO:0000259" key="5">
    <source>
        <dbReference type="Pfam" id="PF01494"/>
    </source>
</evidence>
<evidence type="ECO:0000256" key="2">
    <source>
        <dbReference type="ARBA" id="ARBA00022630"/>
    </source>
</evidence>
<comment type="caution">
    <text evidence="6">The sequence shown here is derived from an EMBL/GenBank/DDBJ whole genome shotgun (WGS) entry which is preliminary data.</text>
</comment>
<dbReference type="SUPFAM" id="SSF51905">
    <property type="entry name" value="FAD/NAD(P)-binding domain"/>
    <property type="match status" value="1"/>
</dbReference>
<evidence type="ECO:0000256" key="1">
    <source>
        <dbReference type="ARBA" id="ARBA00001974"/>
    </source>
</evidence>
<dbReference type="InterPro" id="IPR002938">
    <property type="entry name" value="FAD-bd"/>
</dbReference>
<evidence type="ECO:0000313" key="6">
    <source>
        <dbReference type="EMBL" id="KAK0636370.1"/>
    </source>
</evidence>
<organism evidence="6 7">
    <name type="scientific">Bombardia bombarda</name>
    <dbReference type="NCBI Taxonomy" id="252184"/>
    <lineage>
        <taxon>Eukaryota</taxon>
        <taxon>Fungi</taxon>
        <taxon>Dikarya</taxon>
        <taxon>Ascomycota</taxon>
        <taxon>Pezizomycotina</taxon>
        <taxon>Sordariomycetes</taxon>
        <taxon>Sordariomycetidae</taxon>
        <taxon>Sordariales</taxon>
        <taxon>Lasiosphaeriaceae</taxon>
        <taxon>Bombardia</taxon>
    </lineage>
</organism>
<dbReference type="InterPro" id="IPR050641">
    <property type="entry name" value="RIFMO-like"/>
</dbReference>
<reference evidence="6" key="1">
    <citation type="submission" date="2023-06" db="EMBL/GenBank/DDBJ databases">
        <title>Genome-scale phylogeny and comparative genomics of the fungal order Sordariales.</title>
        <authorList>
            <consortium name="Lawrence Berkeley National Laboratory"/>
            <person name="Hensen N."/>
            <person name="Bonometti L."/>
            <person name="Westerberg I."/>
            <person name="Brannstrom I.O."/>
            <person name="Guillou S."/>
            <person name="Cros-Aarteil S."/>
            <person name="Calhoun S."/>
            <person name="Haridas S."/>
            <person name="Kuo A."/>
            <person name="Mondo S."/>
            <person name="Pangilinan J."/>
            <person name="Riley R."/>
            <person name="LaButti K."/>
            <person name="Andreopoulos B."/>
            <person name="Lipzen A."/>
            <person name="Chen C."/>
            <person name="Yanf M."/>
            <person name="Daum C."/>
            <person name="Ng V."/>
            <person name="Clum A."/>
            <person name="Steindorff A."/>
            <person name="Ohm R."/>
            <person name="Martin F."/>
            <person name="Silar P."/>
            <person name="Natvig D."/>
            <person name="Lalanne C."/>
            <person name="Gautier V."/>
            <person name="Ament-velasquez S.L."/>
            <person name="Kruys A."/>
            <person name="Hutchinson M.I."/>
            <person name="Powell A.J."/>
            <person name="Barry K."/>
            <person name="Miller A.N."/>
            <person name="Grigoriev I.V."/>
            <person name="Debuchy R."/>
            <person name="Gladieux P."/>
            <person name="Thoren M.H."/>
            <person name="Johannesson H."/>
        </authorList>
    </citation>
    <scope>NUCLEOTIDE SEQUENCE</scope>
    <source>
        <strain evidence="6">SMH3391-2</strain>
    </source>
</reference>
<accession>A0AA39XMH7</accession>
<dbReference type="AlphaFoldDB" id="A0AA39XMH7"/>
<feature type="domain" description="FAD-binding" evidence="5">
    <location>
        <begin position="201"/>
        <end position="297"/>
    </location>
</feature>
<feature type="domain" description="FAD-binding" evidence="5">
    <location>
        <begin position="4"/>
        <end position="181"/>
    </location>
</feature>
<dbReference type="Proteomes" id="UP001174934">
    <property type="component" value="Unassembled WGS sequence"/>
</dbReference>